<dbReference type="Gene3D" id="3.40.50.12160">
    <property type="entry name" value="Methylthiotransferase, N-terminal domain"/>
    <property type="match status" value="1"/>
</dbReference>
<dbReference type="InterPro" id="IPR007197">
    <property type="entry name" value="rSAM"/>
</dbReference>
<dbReference type="CDD" id="cd01335">
    <property type="entry name" value="Radical_SAM"/>
    <property type="match status" value="1"/>
</dbReference>
<dbReference type="InterPro" id="IPR023058">
    <property type="entry name" value="PPIase_PpiC_CS"/>
</dbReference>
<keyword evidence="9" id="KW-0732">Signal</keyword>
<dbReference type="SFLD" id="SFLDG01061">
    <property type="entry name" value="methylthiotransferase"/>
    <property type="match status" value="1"/>
</dbReference>
<dbReference type="InterPro" id="IPR046357">
    <property type="entry name" value="PPIase_dom_sf"/>
</dbReference>
<feature type="region of interest" description="Disordered" evidence="8">
    <location>
        <begin position="27"/>
        <end position="47"/>
    </location>
</feature>
<feature type="domain" description="MTTase N-terminal" evidence="12">
    <location>
        <begin position="258"/>
        <end position="374"/>
    </location>
</feature>
<dbReference type="Proteomes" id="UP001363151">
    <property type="component" value="Unassembled WGS sequence"/>
</dbReference>
<dbReference type="InterPro" id="IPR002792">
    <property type="entry name" value="TRAM_dom"/>
</dbReference>
<keyword evidence="7" id="KW-0697">Rotamase</keyword>
<evidence type="ECO:0000256" key="4">
    <source>
        <dbReference type="ARBA" id="ARBA00022723"/>
    </source>
</evidence>
<evidence type="ECO:0000256" key="1">
    <source>
        <dbReference type="ARBA" id="ARBA00001966"/>
    </source>
</evidence>
<keyword evidence="5" id="KW-0408">Iron</keyword>
<evidence type="ECO:0000313" key="15">
    <source>
        <dbReference type="Proteomes" id="UP001363151"/>
    </source>
</evidence>
<protein>
    <submittedName>
        <fullName evidence="14">N6-isopentenyladenosine methylthiotransferase</fullName>
    </submittedName>
</protein>
<dbReference type="InterPro" id="IPR023404">
    <property type="entry name" value="rSAM_horseshoe"/>
</dbReference>
<comment type="caution">
    <text evidence="14">The sequence shown here is derived from an EMBL/GenBank/DDBJ whole genome shotgun (WGS) entry which is preliminary data.</text>
</comment>
<dbReference type="PROSITE" id="PS51449">
    <property type="entry name" value="MTTASE_N"/>
    <property type="match status" value="1"/>
</dbReference>
<keyword evidence="7" id="KW-0413">Isomerase</keyword>
<dbReference type="PROSITE" id="PS50198">
    <property type="entry name" value="PPIC_PPIASE_2"/>
    <property type="match status" value="1"/>
</dbReference>
<dbReference type="InterPro" id="IPR020612">
    <property type="entry name" value="Methylthiotransferase_CS"/>
</dbReference>
<dbReference type="NCBIfam" id="TIGR00089">
    <property type="entry name" value="MiaB/RimO family radical SAM methylthiotransferase"/>
    <property type="match status" value="1"/>
</dbReference>
<organism evidence="14 15">
    <name type="scientific">Aureococcus anophagefferens</name>
    <name type="common">Harmful bloom alga</name>
    <dbReference type="NCBI Taxonomy" id="44056"/>
    <lineage>
        <taxon>Eukaryota</taxon>
        <taxon>Sar</taxon>
        <taxon>Stramenopiles</taxon>
        <taxon>Ochrophyta</taxon>
        <taxon>Pelagophyceae</taxon>
        <taxon>Pelagomonadales</taxon>
        <taxon>Pelagomonadaceae</taxon>
        <taxon>Aureococcus</taxon>
    </lineage>
</organism>
<evidence type="ECO:0000256" key="2">
    <source>
        <dbReference type="ARBA" id="ARBA00022485"/>
    </source>
</evidence>
<dbReference type="SFLD" id="SFLDS00029">
    <property type="entry name" value="Radical_SAM"/>
    <property type="match status" value="2"/>
</dbReference>
<evidence type="ECO:0000259" key="10">
    <source>
        <dbReference type="PROSITE" id="PS50198"/>
    </source>
</evidence>
<dbReference type="SUPFAM" id="SSF102114">
    <property type="entry name" value="Radical SAM enzymes"/>
    <property type="match status" value="1"/>
</dbReference>
<evidence type="ECO:0000256" key="5">
    <source>
        <dbReference type="ARBA" id="ARBA00023004"/>
    </source>
</evidence>
<dbReference type="Pfam" id="PF04055">
    <property type="entry name" value="Radical_SAM"/>
    <property type="match status" value="1"/>
</dbReference>
<proteinExistence type="predicted"/>
<comment type="cofactor">
    <cofactor evidence="1">
        <name>[4Fe-4S] cluster</name>
        <dbReference type="ChEBI" id="CHEBI:49883"/>
    </cofactor>
</comment>
<feature type="signal peptide" evidence="9">
    <location>
        <begin position="1"/>
        <end position="15"/>
    </location>
</feature>
<dbReference type="InterPro" id="IPR038135">
    <property type="entry name" value="Methylthiotransferase_N_sf"/>
</dbReference>
<keyword evidence="2" id="KW-0004">4Fe-4S</keyword>
<dbReference type="InterPro" id="IPR006638">
    <property type="entry name" value="Elp3/MiaA/NifB-like_rSAM"/>
</dbReference>
<dbReference type="PROSITE" id="PS01278">
    <property type="entry name" value="MTTASE_RADICAL"/>
    <property type="match status" value="1"/>
</dbReference>
<name>A0ABR1FUC8_AURAN</name>
<dbReference type="EMBL" id="JBBJCI010000227">
    <property type="protein sequence ID" value="KAK7238913.1"/>
    <property type="molecule type" value="Genomic_DNA"/>
</dbReference>
<reference evidence="14 15" key="1">
    <citation type="submission" date="2024-03" db="EMBL/GenBank/DDBJ databases">
        <title>Aureococcus anophagefferens CCMP1851 and Kratosvirus quantuckense: Draft genome of a second virus-susceptible host strain in the model system.</title>
        <authorList>
            <person name="Chase E."/>
            <person name="Truchon A.R."/>
            <person name="Schepens W."/>
            <person name="Wilhelm S.W."/>
        </authorList>
    </citation>
    <scope>NUCLEOTIDE SEQUENCE [LARGE SCALE GENOMIC DNA]</scope>
    <source>
        <strain evidence="14 15">CCMP1851</strain>
    </source>
</reference>
<evidence type="ECO:0000313" key="14">
    <source>
        <dbReference type="EMBL" id="KAK7238913.1"/>
    </source>
</evidence>
<dbReference type="InterPro" id="IPR013848">
    <property type="entry name" value="Methylthiotransferase_N"/>
</dbReference>
<feature type="domain" description="PpiC" evidence="10">
    <location>
        <begin position="128"/>
        <end position="229"/>
    </location>
</feature>
<keyword evidence="15" id="KW-1185">Reference proteome</keyword>
<keyword evidence="4" id="KW-0479">Metal-binding</keyword>
<dbReference type="PROSITE" id="PS01096">
    <property type="entry name" value="PPIC_PPIASE_1"/>
    <property type="match status" value="1"/>
</dbReference>
<dbReference type="PROSITE" id="PS50926">
    <property type="entry name" value="TRAM"/>
    <property type="match status" value="1"/>
</dbReference>
<accession>A0ABR1FUC8</accession>
<dbReference type="PANTHER" id="PTHR43020">
    <property type="entry name" value="CDK5 REGULATORY SUBUNIT-ASSOCIATED PROTEIN 1"/>
    <property type="match status" value="1"/>
</dbReference>
<gene>
    <name evidence="14" type="ORF">SO694_00026149</name>
</gene>
<dbReference type="SFLD" id="SFLDG01082">
    <property type="entry name" value="B12-binding_domain_containing"/>
    <property type="match status" value="1"/>
</dbReference>
<evidence type="ECO:0000256" key="7">
    <source>
        <dbReference type="PROSITE-ProRule" id="PRU00278"/>
    </source>
</evidence>
<dbReference type="Pfam" id="PF00919">
    <property type="entry name" value="UPF0004"/>
    <property type="match status" value="1"/>
</dbReference>
<evidence type="ECO:0000256" key="8">
    <source>
        <dbReference type="SAM" id="MobiDB-lite"/>
    </source>
</evidence>
<evidence type="ECO:0000259" key="11">
    <source>
        <dbReference type="PROSITE" id="PS50926"/>
    </source>
</evidence>
<sequence length="804" mass="85808">MRPALFACLAVGVLALRAPAPVRTASTHLYSTTEPSSRRGQVPPADREASADWLARQGLVAPGASPEMHEKAKAARLKRKGGGALVVREKRARWGDAARVRDVPIDGGWSGNVARGTSTSSAAIVGGERARHLSQIVVATRDVARELRLAAAAAACDFGALAKAMSLEPVSGGEEGRIGWVEHGAGEQLATDGMLPAEARAAVMAEPLKPGDVTVVASGLGFHVVKVDDAMHDLDLATKPRKKVRGAATDLAGACAGKTYAMVTMGCQMNAADSERLEGSLRQLGLVEAPDPKLANVVVLNTCSIREHAETKVYSYVGPQAKRKRNGEDVTIVVAGCVAQQEGARLLRRAPEVDVVMGPQYANRLPDVLERAMVHGEQVAATSASYGATSTSSAASGAALDAPTAPRRASGVVAWVTITHGCNERCTYCVVPNTRGVEQSRAPDEILAEIDELGNRGYREVTLLGQNVDAYGRDMRPRRHFHDLLAAVAAVARRHGDMRVRFVTSHPRYITDAVIDAVADHGDVIMPVFHMPAQSGDDAMLRLMGRGYTADRYRSIVAKIRTRLPDATISSDFIVGCPGESEAAFDATLALMDDVEFDACMTAAYSPRPGTPMAHWDGAADAFATLGVDVSKLADRETAVDDAKARVRGDFRALAEARLGALRNGDDDEDAWDATVKAKADALAALDRAAAAPRSAFHPLTAVGPRQCDDDVKEDRLRRINAKSDAHVKRRAERYLGRVEPVLVEQRNTRAPTQVVGRTRGNKLVFFEGDADDLVGRTVDVEITEANTFSLVGVRVVGDAEFLE</sequence>
<evidence type="ECO:0000259" key="13">
    <source>
        <dbReference type="PROSITE" id="PS51918"/>
    </source>
</evidence>
<dbReference type="SMART" id="SM00729">
    <property type="entry name" value="Elp3"/>
    <property type="match status" value="1"/>
</dbReference>
<feature type="domain" description="Radical SAM core" evidence="13">
    <location>
        <begin position="408"/>
        <end position="637"/>
    </location>
</feature>
<dbReference type="InterPro" id="IPR000297">
    <property type="entry name" value="PPIase_PpiC"/>
</dbReference>
<evidence type="ECO:0000256" key="6">
    <source>
        <dbReference type="ARBA" id="ARBA00023014"/>
    </source>
</evidence>
<feature type="chain" id="PRO_5045908791" evidence="9">
    <location>
        <begin position="16"/>
        <end position="804"/>
    </location>
</feature>
<keyword evidence="6" id="KW-0411">Iron-sulfur</keyword>
<dbReference type="InterPro" id="IPR058240">
    <property type="entry name" value="rSAM_sf"/>
</dbReference>
<feature type="domain" description="TRAM" evidence="11">
    <location>
        <begin position="733"/>
        <end position="797"/>
    </location>
</feature>
<feature type="compositionally biased region" description="Polar residues" evidence="8">
    <location>
        <begin position="27"/>
        <end position="39"/>
    </location>
</feature>
<dbReference type="PANTHER" id="PTHR43020:SF2">
    <property type="entry name" value="MITOCHONDRIAL TRNA METHYLTHIOTRANSFERASE CDK5RAP1"/>
    <property type="match status" value="1"/>
</dbReference>
<evidence type="ECO:0000256" key="9">
    <source>
        <dbReference type="SAM" id="SignalP"/>
    </source>
</evidence>
<evidence type="ECO:0000256" key="3">
    <source>
        <dbReference type="ARBA" id="ARBA00022691"/>
    </source>
</evidence>
<keyword evidence="3" id="KW-0949">S-adenosyl-L-methionine</keyword>
<dbReference type="SUPFAM" id="SSF54534">
    <property type="entry name" value="FKBP-like"/>
    <property type="match status" value="1"/>
</dbReference>
<dbReference type="Gene3D" id="3.80.30.20">
    <property type="entry name" value="tm_1862 like domain"/>
    <property type="match status" value="1"/>
</dbReference>
<dbReference type="InterPro" id="IPR005839">
    <property type="entry name" value="Methylthiotransferase"/>
</dbReference>
<evidence type="ECO:0000259" key="12">
    <source>
        <dbReference type="PROSITE" id="PS51449"/>
    </source>
</evidence>
<dbReference type="Pfam" id="PF01938">
    <property type="entry name" value="TRAM"/>
    <property type="match status" value="1"/>
</dbReference>
<dbReference type="PROSITE" id="PS51918">
    <property type="entry name" value="RADICAL_SAM"/>
    <property type="match status" value="1"/>
</dbReference>
<dbReference type="Pfam" id="PF00639">
    <property type="entry name" value="Rotamase"/>
    <property type="match status" value="1"/>
</dbReference>
<dbReference type="Gene3D" id="3.10.50.40">
    <property type="match status" value="1"/>
</dbReference>